<evidence type="ECO:0000259" key="2">
    <source>
        <dbReference type="SMART" id="SM00822"/>
    </source>
</evidence>
<sequence length="502" mass="52968">MNDVLLQLGQNPQARKLVKSLGLPLPMPQSLARAKGAMEERPLHDYEIAIGGYGAPASDDAESNDSALIPVLARTLAQAGATALVTGKGVEIPQAFTDEGDAWGRPPRALILDALPDKLRLDAMVFDATQITDAAGLRALYEFFHPLLRNLRKCGRVVILAREPGEARDAEAAAAQAAIDGFIRSLGKELGKKGATANCLYLGEESEAWVEGPLRFLLSRRSAFISGQPLRVSVGAATPQADPELRVEPVWTRPLEGKVALVTGAARGIGKATAKLLADEGAHVVCLDRPGDDELLSAVAREVKGTPLLVDVSDEAAGETIASFLAEQFEGVDIVIHNAGVTRDKTLARMKDKHWDQCLSINLDAVVRITAALLESSEDQAAVLRDDGRVIVLSSIAGIAGNLGQTNYSATKAGVIGFVRHLSEDLAERGITVNAVAPGFIETRLTAAIPVMIREVGRRLSSLGQGGLPRDIGDALTFLSTPGAQGITGNVLRVCGQSFVGA</sequence>
<reference evidence="3 4" key="1">
    <citation type="submission" date="2007-06" db="EMBL/GenBank/DDBJ databases">
        <authorList>
            <person name="Shimkets L."/>
            <person name="Ferriera S."/>
            <person name="Johnson J."/>
            <person name="Kravitz S."/>
            <person name="Beeson K."/>
            <person name="Sutton G."/>
            <person name="Rogers Y.-H."/>
            <person name="Friedman R."/>
            <person name="Frazier M."/>
            <person name="Venter J.C."/>
        </authorList>
    </citation>
    <scope>NUCLEOTIDE SEQUENCE [LARGE SCALE GENOMIC DNA]</scope>
    <source>
        <strain evidence="3 4">SIR-1</strain>
    </source>
</reference>
<dbReference type="Pfam" id="PF13561">
    <property type="entry name" value="adh_short_C2"/>
    <property type="match status" value="1"/>
</dbReference>
<proteinExistence type="inferred from homology"/>
<dbReference type="PRINTS" id="PR00080">
    <property type="entry name" value="SDRFAMILY"/>
</dbReference>
<organism evidence="3 4">
    <name type="scientific">Plesiocystis pacifica SIR-1</name>
    <dbReference type="NCBI Taxonomy" id="391625"/>
    <lineage>
        <taxon>Bacteria</taxon>
        <taxon>Pseudomonadati</taxon>
        <taxon>Myxococcota</taxon>
        <taxon>Polyangia</taxon>
        <taxon>Nannocystales</taxon>
        <taxon>Nannocystaceae</taxon>
        <taxon>Plesiocystis</taxon>
    </lineage>
</organism>
<accession>A6GFJ4</accession>
<protein>
    <submittedName>
        <fullName evidence="3">3-ketoacyl-(Acyl-carrier-protein) reductase</fullName>
        <ecNumber evidence="3">1.1.1.100</ecNumber>
    </submittedName>
</protein>
<dbReference type="Proteomes" id="UP000005801">
    <property type="component" value="Unassembled WGS sequence"/>
</dbReference>
<dbReference type="FunFam" id="3.40.50.720:FF:000338">
    <property type="entry name" value="3-oxoacyl-ACP reductase FabG"/>
    <property type="match status" value="1"/>
</dbReference>
<dbReference type="GO" id="GO:0004316">
    <property type="term" value="F:3-oxoacyl-[acyl-carrier-protein] reductase (NADPH) activity"/>
    <property type="evidence" value="ECO:0007669"/>
    <property type="project" value="UniProtKB-EC"/>
</dbReference>
<evidence type="ECO:0000313" key="3">
    <source>
        <dbReference type="EMBL" id="EDM75366.1"/>
    </source>
</evidence>
<comment type="similarity">
    <text evidence="1">Belongs to the short-chain dehydrogenases/reductases (SDR) family.</text>
</comment>
<dbReference type="SUPFAM" id="SSF51735">
    <property type="entry name" value="NAD(P)-binding Rossmann-fold domains"/>
    <property type="match status" value="2"/>
</dbReference>
<dbReference type="PANTHER" id="PTHR42760:SF78">
    <property type="entry name" value="3-OXOACYL-[ACYL-CARRIER-PROTEIN] REDUCTASE [NADH]"/>
    <property type="match status" value="1"/>
</dbReference>
<dbReference type="InterPro" id="IPR002347">
    <property type="entry name" value="SDR_fam"/>
</dbReference>
<keyword evidence="4" id="KW-1185">Reference proteome</keyword>
<dbReference type="STRING" id="391625.PPSIR1_15345"/>
<dbReference type="InterPro" id="IPR057326">
    <property type="entry name" value="KR_dom"/>
</dbReference>
<dbReference type="PROSITE" id="PS00061">
    <property type="entry name" value="ADH_SHORT"/>
    <property type="match status" value="1"/>
</dbReference>
<dbReference type="AlphaFoldDB" id="A6GFJ4"/>
<comment type="caution">
    <text evidence="3">The sequence shown here is derived from an EMBL/GenBank/DDBJ whole genome shotgun (WGS) entry which is preliminary data.</text>
</comment>
<dbReference type="SMART" id="SM00822">
    <property type="entry name" value="PKS_KR"/>
    <property type="match status" value="1"/>
</dbReference>
<keyword evidence="3" id="KW-0560">Oxidoreductase</keyword>
<dbReference type="NCBIfam" id="NF006110">
    <property type="entry name" value="PRK08261.1"/>
    <property type="match status" value="1"/>
</dbReference>
<dbReference type="PANTHER" id="PTHR42760">
    <property type="entry name" value="SHORT-CHAIN DEHYDROGENASES/REDUCTASES FAMILY MEMBER"/>
    <property type="match status" value="1"/>
</dbReference>
<dbReference type="PRINTS" id="PR00081">
    <property type="entry name" value="GDHRDH"/>
</dbReference>
<dbReference type="InterPro" id="IPR020904">
    <property type="entry name" value="Sc_DH/Rdtase_CS"/>
</dbReference>
<gene>
    <name evidence="3" type="primary">fabG</name>
    <name evidence="3" type="ORF">PPSIR1_15345</name>
</gene>
<dbReference type="Gene3D" id="3.40.50.720">
    <property type="entry name" value="NAD(P)-binding Rossmann-like Domain"/>
    <property type="match status" value="2"/>
</dbReference>
<dbReference type="eggNOG" id="COG1028">
    <property type="taxonomic scope" value="Bacteria"/>
</dbReference>
<name>A6GFJ4_9BACT</name>
<evidence type="ECO:0000256" key="1">
    <source>
        <dbReference type="ARBA" id="ARBA00006484"/>
    </source>
</evidence>
<evidence type="ECO:0000313" key="4">
    <source>
        <dbReference type="Proteomes" id="UP000005801"/>
    </source>
</evidence>
<dbReference type="RefSeq" id="WP_006975484.1">
    <property type="nucleotide sequence ID" value="NZ_ABCS01000094.1"/>
</dbReference>
<dbReference type="InterPro" id="IPR036291">
    <property type="entry name" value="NAD(P)-bd_dom_sf"/>
</dbReference>
<dbReference type="EC" id="1.1.1.100" evidence="3"/>
<dbReference type="OrthoDB" id="9802564at2"/>
<feature type="domain" description="Ketoreductase" evidence="2">
    <location>
        <begin position="258"/>
        <end position="439"/>
    </location>
</feature>
<dbReference type="EMBL" id="ABCS01000094">
    <property type="protein sequence ID" value="EDM75366.1"/>
    <property type="molecule type" value="Genomic_DNA"/>
</dbReference>